<protein>
    <submittedName>
        <fullName evidence="2">Uncharacterized protein</fullName>
    </submittedName>
</protein>
<accession>A0A8W8K0W9</accession>
<proteinExistence type="predicted"/>
<dbReference type="AlphaFoldDB" id="A0A8W8K0W9"/>
<evidence type="ECO:0000256" key="1">
    <source>
        <dbReference type="SAM" id="Phobius"/>
    </source>
</evidence>
<keyword evidence="1" id="KW-1133">Transmembrane helix</keyword>
<keyword evidence="1" id="KW-0472">Membrane</keyword>
<keyword evidence="1" id="KW-0812">Transmembrane</keyword>
<keyword evidence="3" id="KW-1185">Reference proteome</keyword>
<feature type="transmembrane region" description="Helical" evidence="1">
    <location>
        <begin position="32"/>
        <end position="56"/>
    </location>
</feature>
<name>A0A8W8K0W9_MAGGI</name>
<dbReference type="EnsemblMetazoa" id="G21409.1">
    <property type="protein sequence ID" value="G21409.1:cds"/>
    <property type="gene ID" value="G21409"/>
</dbReference>
<evidence type="ECO:0000313" key="3">
    <source>
        <dbReference type="Proteomes" id="UP000005408"/>
    </source>
</evidence>
<organism evidence="2 3">
    <name type="scientific">Magallana gigas</name>
    <name type="common">Pacific oyster</name>
    <name type="synonym">Crassostrea gigas</name>
    <dbReference type="NCBI Taxonomy" id="29159"/>
    <lineage>
        <taxon>Eukaryota</taxon>
        <taxon>Metazoa</taxon>
        <taxon>Spiralia</taxon>
        <taxon>Lophotrochozoa</taxon>
        <taxon>Mollusca</taxon>
        <taxon>Bivalvia</taxon>
        <taxon>Autobranchia</taxon>
        <taxon>Pteriomorphia</taxon>
        <taxon>Ostreida</taxon>
        <taxon>Ostreoidea</taxon>
        <taxon>Ostreidae</taxon>
        <taxon>Magallana</taxon>
    </lineage>
</organism>
<dbReference type="Proteomes" id="UP000005408">
    <property type="component" value="Unassembled WGS sequence"/>
</dbReference>
<evidence type="ECO:0000313" key="2">
    <source>
        <dbReference type="EnsemblMetazoa" id="G21409.1:cds"/>
    </source>
</evidence>
<reference evidence="2" key="1">
    <citation type="submission" date="2022-08" db="UniProtKB">
        <authorList>
            <consortium name="EnsemblMetazoa"/>
        </authorList>
    </citation>
    <scope>IDENTIFICATION</scope>
    <source>
        <strain evidence="2">05x7-T-G4-1.051#20</strain>
    </source>
</reference>
<sequence>MQQHVASPPLIRSLYRPLPFVPPVFFVAKRFIIFKMGFILMTVTCLIASASAFATYGGRAINGNNANMNAAINTVPVNMGLNTGAMNALPANMNMAAMNMMAANMANNMNTMPVNMANINGAMNVMPSNLGVNMGNNMNTMPANMNNLVNMMMPTNNNANMLNNLIPVNLGNRNNVARNANMMNAVNLMLQNSGNNGVLGNAMMPNNIGNMGPNTNVGINMKSAYATY</sequence>